<dbReference type="EMBL" id="VENP01000002">
    <property type="protein sequence ID" value="TNU77054.1"/>
    <property type="molecule type" value="Genomic_DNA"/>
</dbReference>
<keyword evidence="7 15" id="KW-0378">Hydrolase</keyword>
<comment type="catalytic activity">
    <reaction evidence="10">
        <text>Hydrolysis of unblocked, C-terminal dipeptides from oligopeptides, with broad specificity. Does not hydrolyze bonds in which P1' is Pro, or both P1 and P1' are Gly.</text>
        <dbReference type="EC" id="3.4.15.5"/>
    </reaction>
</comment>
<proteinExistence type="inferred from homology"/>
<keyword evidence="4" id="KW-0121">Carboxypeptidase</keyword>
<dbReference type="OrthoDB" id="9773538at2"/>
<organism evidence="18 19">
    <name type="scientific">Miniimonas arenae</name>
    <dbReference type="NCBI Taxonomy" id="676201"/>
    <lineage>
        <taxon>Bacteria</taxon>
        <taxon>Bacillati</taxon>
        <taxon>Actinomycetota</taxon>
        <taxon>Actinomycetes</taxon>
        <taxon>Micrococcales</taxon>
        <taxon>Beutenbergiaceae</taxon>
        <taxon>Miniimonas</taxon>
    </lineage>
</organism>
<dbReference type="GO" id="GO:0006508">
    <property type="term" value="P:proteolysis"/>
    <property type="evidence" value="ECO:0007669"/>
    <property type="project" value="UniProtKB-KW"/>
</dbReference>
<keyword evidence="19" id="KW-1185">Reference proteome</keyword>
<keyword evidence="8 15" id="KW-0862">Zinc</keyword>
<dbReference type="InterPro" id="IPR024079">
    <property type="entry name" value="MetalloPept_cat_dom_sf"/>
</dbReference>
<keyword evidence="5 15" id="KW-0645">Protease</keyword>
<dbReference type="Gene3D" id="1.10.1370.40">
    <property type="match status" value="1"/>
</dbReference>
<dbReference type="AlphaFoldDB" id="A0A5C5BHH7"/>
<evidence type="ECO:0000256" key="12">
    <source>
        <dbReference type="ARBA" id="ARBA00066668"/>
    </source>
</evidence>
<comment type="similarity">
    <text evidence="2 15">Belongs to the peptidase M3 family.</text>
</comment>
<sequence length="720" mass="78438">MPAETESAALPDAVPTDPVPSLTHALDGQVELDPSNPLAQPSDLPYGLPPLDRVDVDSFRPAILAGIAQQRAEWEAIATDPAPASLANTLEALERSGELLARATRTFWVYTSSVGGAELDALDAELSPLLSAHWDSFELDPRLLARYDALAAAVEDGSHPPLEPEAAWLLHRRREVARRAGVGLDEAGTARLRELNAEITARQTEFGQRVVAGMAAAAVAVDSGEELAGLSEGDRAALHRSAVDRGSAADHLVTLILPTPQPVLVDADSRELRRRVQRASESRGSGVDPASDTREAILALARARAERARLLGYPHHAAYVAAGATAGSTEAVMGILTQLAPPAVRNARAEAEDLQVSLAVDVPGATLEAADWAHYAERVRRERYDVDLAALRPYFELGRVLEHGVFWTATQLYGLTFTERFDLPTYADGMRVWEVRDADGAGLGLFLGDYYAREGKRGGAWMTSFVNQSRLLGTRPVVTNTLNVPRPPEGEPTLLTWDEVNTAFHEFGHALHGLLSDATYPSLSGTAVPRDFVEYPSQVNEMWATHPEVMARYARHHATGEPLAADVVARLQEAARYGEGFRTTEYLGAALLDQAWHQLTPEEVPTDVADVAAFEVQALSRYGVDVPQVPPRYRSTYFNHTFGGGYDAGYYSYIWSEVLDADTQAWFEEGENGGLDAARGRRFREVLLSRGHTGDPLGFFRDLRGRDADLTPLLVRRGLQ</sequence>
<evidence type="ECO:0000256" key="2">
    <source>
        <dbReference type="ARBA" id="ARBA00006040"/>
    </source>
</evidence>
<evidence type="ECO:0000256" key="5">
    <source>
        <dbReference type="ARBA" id="ARBA00022670"/>
    </source>
</evidence>
<dbReference type="PANTHER" id="PTHR43660">
    <property type="entry name" value="DIPEPTIDYL CARBOXYPEPTIDASE"/>
    <property type="match status" value="1"/>
</dbReference>
<evidence type="ECO:0000256" key="1">
    <source>
        <dbReference type="ARBA" id="ARBA00004496"/>
    </source>
</evidence>
<feature type="region of interest" description="Disordered" evidence="16">
    <location>
        <begin position="1"/>
        <end position="46"/>
    </location>
</feature>
<dbReference type="GO" id="GO:0008241">
    <property type="term" value="F:peptidyl-dipeptidase activity"/>
    <property type="evidence" value="ECO:0007669"/>
    <property type="project" value="UniProtKB-EC"/>
</dbReference>
<evidence type="ECO:0000256" key="8">
    <source>
        <dbReference type="ARBA" id="ARBA00022833"/>
    </source>
</evidence>
<dbReference type="GO" id="GO:0005829">
    <property type="term" value="C:cytosol"/>
    <property type="evidence" value="ECO:0007669"/>
    <property type="project" value="TreeGrafter"/>
</dbReference>
<keyword evidence="9 15" id="KW-0482">Metalloprotease</keyword>
<evidence type="ECO:0000256" key="15">
    <source>
        <dbReference type="RuleBase" id="RU003435"/>
    </source>
</evidence>
<evidence type="ECO:0000256" key="3">
    <source>
        <dbReference type="ARBA" id="ARBA00022490"/>
    </source>
</evidence>
<dbReference type="Gene3D" id="1.10.1370.10">
    <property type="entry name" value="Neurolysin, domain 3"/>
    <property type="match status" value="1"/>
</dbReference>
<evidence type="ECO:0000256" key="9">
    <source>
        <dbReference type="ARBA" id="ARBA00023049"/>
    </source>
</evidence>
<evidence type="ECO:0000256" key="6">
    <source>
        <dbReference type="ARBA" id="ARBA00022723"/>
    </source>
</evidence>
<comment type="subcellular location">
    <subcellularLocation>
        <location evidence="1">Cytoplasm</location>
    </subcellularLocation>
</comment>
<dbReference type="RefSeq" id="WP_108719803.1">
    <property type="nucleotide sequence ID" value="NZ_VENP01000002.1"/>
</dbReference>
<dbReference type="Gene3D" id="3.40.390.10">
    <property type="entry name" value="Collagenase (Catalytic Domain)"/>
    <property type="match status" value="1"/>
</dbReference>
<evidence type="ECO:0000256" key="4">
    <source>
        <dbReference type="ARBA" id="ARBA00022645"/>
    </source>
</evidence>
<dbReference type="GO" id="GO:0004180">
    <property type="term" value="F:carboxypeptidase activity"/>
    <property type="evidence" value="ECO:0007669"/>
    <property type="project" value="UniProtKB-KW"/>
</dbReference>
<dbReference type="CDD" id="cd06456">
    <property type="entry name" value="M3A_DCP"/>
    <property type="match status" value="1"/>
</dbReference>
<keyword evidence="3" id="KW-0963">Cytoplasm</keyword>
<comment type="caution">
    <text evidence="18">The sequence shown here is derived from an EMBL/GenBank/DDBJ whole genome shotgun (WGS) entry which is preliminary data.</text>
</comment>
<dbReference type="SUPFAM" id="SSF55486">
    <property type="entry name" value="Metalloproteases ('zincins'), catalytic domain"/>
    <property type="match status" value="1"/>
</dbReference>
<dbReference type="GO" id="GO:0046872">
    <property type="term" value="F:metal ion binding"/>
    <property type="evidence" value="ECO:0007669"/>
    <property type="project" value="UniProtKB-UniRule"/>
</dbReference>
<dbReference type="GO" id="GO:0004222">
    <property type="term" value="F:metalloendopeptidase activity"/>
    <property type="evidence" value="ECO:0007669"/>
    <property type="project" value="InterPro"/>
</dbReference>
<dbReference type="FunFam" id="3.40.390.10:FF:000009">
    <property type="entry name" value="Oligopeptidase A"/>
    <property type="match status" value="1"/>
</dbReference>
<evidence type="ECO:0000256" key="16">
    <source>
        <dbReference type="SAM" id="MobiDB-lite"/>
    </source>
</evidence>
<evidence type="ECO:0000313" key="19">
    <source>
        <dbReference type="Proteomes" id="UP000313849"/>
    </source>
</evidence>
<protein>
    <recommendedName>
        <fullName evidence="13">Dipeptidyl carboxypeptidase</fullName>
        <ecNumber evidence="12">3.4.15.5</ecNumber>
    </recommendedName>
    <alternativeName>
        <fullName evidence="14">Peptidyl-dipeptidase Dcp</fullName>
    </alternativeName>
</protein>
<dbReference type="InterPro" id="IPR045090">
    <property type="entry name" value="Pept_M3A_M3B"/>
</dbReference>
<dbReference type="EC" id="3.4.15.5" evidence="12"/>
<evidence type="ECO:0000256" key="13">
    <source>
        <dbReference type="ARBA" id="ARBA00070755"/>
    </source>
</evidence>
<reference evidence="18 19" key="1">
    <citation type="submission" date="2019-06" db="EMBL/GenBank/DDBJ databases">
        <title>Draft genome sequence of Miniimonas arenae KCTC 19750T isolated from sea sand.</title>
        <authorList>
            <person name="Park S.-J."/>
        </authorList>
    </citation>
    <scope>NUCLEOTIDE SEQUENCE [LARGE SCALE GENOMIC DNA]</scope>
    <source>
        <strain evidence="18 19">KCTC 19750</strain>
    </source>
</reference>
<dbReference type="InterPro" id="IPR034005">
    <property type="entry name" value="M3A_DCP"/>
</dbReference>
<evidence type="ECO:0000313" key="18">
    <source>
        <dbReference type="EMBL" id="TNU77054.1"/>
    </source>
</evidence>
<keyword evidence="6 15" id="KW-0479">Metal-binding</keyword>
<dbReference type="Pfam" id="PF01432">
    <property type="entry name" value="Peptidase_M3"/>
    <property type="match status" value="1"/>
</dbReference>
<evidence type="ECO:0000256" key="11">
    <source>
        <dbReference type="ARBA" id="ARBA00054529"/>
    </source>
</evidence>
<evidence type="ECO:0000256" key="10">
    <source>
        <dbReference type="ARBA" id="ARBA00052506"/>
    </source>
</evidence>
<dbReference type="InterPro" id="IPR024077">
    <property type="entry name" value="Neurolysin/TOP_dom2"/>
</dbReference>
<dbReference type="Proteomes" id="UP000313849">
    <property type="component" value="Unassembled WGS sequence"/>
</dbReference>
<gene>
    <name evidence="18" type="ORF">FH969_01545</name>
</gene>
<comment type="cofactor">
    <cofactor evidence="15">
        <name>Zn(2+)</name>
        <dbReference type="ChEBI" id="CHEBI:29105"/>
    </cofactor>
    <text evidence="15">Binds 1 zinc ion.</text>
</comment>
<accession>A0A5C5BHH7</accession>
<name>A0A5C5BHH7_9MICO</name>
<evidence type="ECO:0000259" key="17">
    <source>
        <dbReference type="Pfam" id="PF01432"/>
    </source>
</evidence>
<dbReference type="PANTHER" id="PTHR43660:SF1">
    <property type="entry name" value="DIPEPTIDYL CARBOXYPEPTIDASE"/>
    <property type="match status" value="1"/>
</dbReference>
<feature type="domain" description="Peptidase M3A/M3B catalytic" evidence="17">
    <location>
        <begin position="264"/>
        <end position="714"/>
    </location>
</feature>
<evidence type="ECO:0000256" key="7">
    <source>
        <dbReference type="ARBA" id="ARBA00022801"/>
    </source>
</evidence>
<comment type="function">
    <text evidence="11">Removes dipeptides from the C-termini of N-blocked tripeptides, tetrapeptides and larger peptides.</text>
</comment>
<dbReference type="InterPro" id="IPR001567">
    <property type="entry name" value="Pept_M3A_M3B_dom"/>
</dbReference>
<evidence type="ECO:0000256" key="14">
    <source>
        <dbReference type="ARBA" id="ARBA00075608"/>
    </source>
</evidence>
<dbReference type="FunFam" id="1.10.1370.40:FF:000001">
    <property type="entry name" value="Dipeptidyl carboxypeptidase II"/>
    <property type="match status" value="1"/>
</dbReference>